<dbReference type="PANTHER" id="PTHR24287">
    <property type="entry name" value="P450, PUTATIVE (EUROFUNG)-RELATED"/>
    <property type="match status" value="1"/>
</dbReference>
<evidence type="ECO:0000256" key="6">
    <source>
        <dbReference type="ARBA" id="ARBA00023033"/>
    </source>
</evidence>
<dbReference type="PANTHER" id="PTHR24287:SF17">
    <property type="entry name" value="P450, PUTATIVE (EUROFUNG)-RELATED"/>
    <property type="match status" value="1"/>
</dbReference>
<dbReference type="InterPro" id="IPR036396">
    <property type="entry name" value="Cyt_P450_sf"/>
</dbReference>
<evidence type="ECO:0000256" key="4">
    <source>
        <dbReference type="ARBA" id="ARBA00023002"/>
    </source>
</evidence>
<dbReference type="InterPro" id="IPR001128">
    <property type="entry name" value="Cyt_P450"/>
</dbReference>
<evidence type="ECO:0000313" key="8">
    <source>
        <dbReference type="EMBL" id="KAK7735999.1"/>
    </source>
</evidence>
<reference evidence="8 9" key="1">
    <citation type="submission" date="2024-02" db="EMBL/GenBank/DDBJ databases">
        <title>De novo assembly and annotation of 12 fungi associated with fruit tree decline syndrome in Ontario, Canada.</title>
        <authorList>
            <person name="Sulman M."/>
            <person name="Ellouze W."/>
            <person name="Ilyukhin E."/>
        </authorList>
    </citation>
    <scope>NUCLEOTIDE SEQUENCE [LARGE SCALE GENOMIC DNA]</scope>
    <source>
        <strain evidence="8 9">M169</strain>
    </source>
</reference>
<dbReference type="Pfam" id="PF00067">
    <property type="entry name" value="p450"/>
    <property type="match status" value="1"/>
</dbReference>
<protein>
    <recommendedName>
        <fullName evidence="10">Cytochrome P450</fullName>
    </recommendedName>
</protein>
<keyword evidence="7" id="KW-0349">Heme</keyword>
<comment type="cofactor">
    <cofactor evidence="1">
        <name>heme</name>
        <dbReference type="ChEBI" id="CHEBI:30413"/>
    </cofactor>
</comment>
<accession>A0ABR1PG57</accession>
<sequence length="525" mass="59150">MPPNSNHYREVVLAQDFGSLHSKLALAFWAADNHPQISRVPFNGRLDDPEYPDDINHKYEFIAGAAVDEDGELVEGRQALDQDVCIPLKTMLLHLADTRRHDQVKRSPFGKELLEAIDDGTLSAAAIRSLLSRHFVRLRRMALAQAERNQLTITTVILTYPNYLLGNFNRYINCYLDLVKPIWGPAVRYRIMSEGQAAALYICVPSYSDVRGAVGKQVADLFEGLGGDTQAELLVVDSGSSSVNIQSVCVYFDKEGQMSHSHHTANNQVRRIVESVLQRVRGKGGTVERGDLAKYLLDFDSQKRDRGFNYADYVQQRRDLTLRANNGPQLRIDLTHEQIQKIFGAAFDEGIAAVRAEARRPLSENTDLAVLFCGGSYLSPGLRSEVESVMQDAREEASHDRARVTYRFLWSFESDMLNFDTLFDSKVLQNVLLEIGGGPDLNTPIFVPKRTKVEVGQYSPHRDPRVFREDTEAFRAKRWDSINPSQWEFMVFGGGGRACLGRQKSLVEAAYVLGGLARQFPRQEY</sequence>
<dbReference type="InterPro" id="IPR047146">
    <property type="entry name" value="Cyt_P450_E_CYP52_fungi"/>
</dbReference>
<evidence type="ECO:0000256" key="3">
    <source>
        <dbReference type="ARBA" id="ARBA00022723"/>
    </source>
</evidence>
<gene>
    <name evidence="8" type="ORF">SLS63_003517</name>
</gene>
<dbReference type="InterPro" id="IPR017972">
    <property type="entry name" value="Cyt_P450_CS"/>
</dbReference>
<keyword evidence="4 7" id="KW-0560">Oxidoreductase</keyword>
<proteinExistence type="inferred from homology"/>
<dbReference type="PROSITE" id="PS00086">
    <property type="entry name" value="CYTOCHROME_P450"/>
    <property type="match status" value="1"/>
</dbReference>
<name>A0ABR1PG57_DIAER</name>
<organism evidence="8 9">
    <name type="scientific">Diaporthe eres</name>
    <name type="common">Phomopsis oblonga</name>
    <dbReference type="NCBI Taxonomy" id="83184"/>
    <lineage>
        <taxon>Eukaryota</taxon>
        <taxon>Fungi</taxon>
        <taxon>Dikarya</taxon>
        <taxon>Ascomycota</taxon>
        <taxon>Pezizomycotina</taxon>
        <taxon>Sordariomycetes</taxon>
        <taxon>Sordariomycetidae</taxon>
        <taxon>Diaporthales</taxon>
        <taxon>Diaporthaceae</taxon>
        <taxon>Diaporthe</taxon>
        <taxon>Diaporthe eres species complex</taxon>
    </lineage>
</organism>
<keyword evidence="9" id="KW-1185">Reference proteome</keyword>
<comment type="similarity">
    <text evidence="2 7">Belongs to the cytochrome P450 family.</text>
</comment>
<keyword evidence="3 7" id="KW-0479">Metal-binding</keyword>
<evidence type="ECO:0000256" key="2">
    <source>
        <dbReference type="ARBA" id="ARBA00010617"/>
    </source>
</evidence>
<keyword evidence="6 7" id="KW-0503">Monooxygenase</keyword>
<evidence type="ECO:0008006" key="10">
    <source>
        <dbReference type="Google" id="ProtNLM"/>
    </source>
</evidence>
<comment type="caution">
    <text evidence="8">The sequence shown here is derived from an EMBL/GenBank/DDBJ whole genome shotgun (WGS) entry which is preliminary data.</text>
</comment>
<dbReference type="EMBL" id="JAKNSF020000011">
    <property type="protein sequence ID" value="KAK7735999.1"/>
    <property type="molecule type" value="Genomic_DNA"/>
</dbReference>
<dbReference type="SUPFAM" id="SSF48264">
    <property type="entry name" value="Cytochrome P450"/>
    <property type="match status" value="1"/>
</dbReference>
<evidence type="ECO:0000256" key="5">
    <source>
        <dbReference type="ARBA" id="ARBA00023004"/>
    </source>
</evidence>
<dbReference type="Proteomes" id="UP001430848">
    <property type="component" value="Unassembled WGS sequence"/>
</dbReference>
<evidence type="ECO:0000256" key="7">
    <source>
        <dbReference type="RuleBase" id="RU000461"/>
    </source>
</evidence>
<dbReference type="Gene3D" id="1.10.630.10">
    <property type="entry name" value="Cytochrome P450"/>
    <property type="match status" value="1"/>
</dbReference>
<evidence type="ECO:0000256" key="1">
    <source>
        <dbReference type="ARBA" id="ARBA00001971"/>
    </source>
</evidence>
<evidence type="ECO:0000313" key="9">
    <source>
        <dbReference type="Proteomes" id="UP001430848"/>
    </source>
</evidence>
<keyword evidence="5 7" id="KW-0408">Iron</keyword>